<evidence type="ECO:0000256" key="3">
    <source>
        <dbReference type="ARBA" id="ARBA00022964"/>
    </source>
</evidence>
<evidence type="ECO:0000313" key="8">
    <source>
        <dbReference type="Proteomes" id="UP000298030"/>
    </source>
</evidence>
<dbReference type="GO" id="GO:0034440">
    <property type="term" value="P:lipid oxidation"/>
    <property type="evidence" value="ECO:0007669"/>
    <property type="project" value="InterPro"/>
</dbReference>
<dbReference type="EMBL" id="QPFP01000091">
    <property type="protein sequence ID" value="TEB22491.1"/>
    <property type="molecule type" value="Genomic_DNA"/>
</dbReference>
<dbReference type="GO" id="GO:0016702">
    <property type="term" value="F:oxidoreductase activity, acting on single donors with incorporation of molecular oxygen, incorporation of two atoms of oxygen"/>
    <property type="evidence" value="ECO:0007669"/>
    <property type="project" value="InterPro"/>
</dbReference>
<comment type="caution">
    <text evidence="7">The sequence shown here is derived from an EMBL/GenBank/DDBJ whole genome shotgun (WGS) entry which is preliminary data.</text>
</comment>
<feature type="region of interest" description="Disordered" evidence="5">
    <location>
        <begin position="37"/>
        <end position="60"/>
    </location>
</feature>
<feature type="domain" description="Lipoxygenase" evidence="6">
    <location>
        <begin position="39"/>
        <end position="482"/>
    </location>
</feature>
<dbReference type="STRING" id="71717.A0A4Y7SL90"/>
<dbReference type="OrthoDB" id="407298at2759"/>
<keyword evidence="8" id="KW-1185">Reference proteome</keyword>
<dbReference type="PROSITE" id="PS51393">
    <property type="entry name" value="LIPOXYGENASE_3"/>
    <property type="match status" value="1"/>
</dbReference>
<dbReference type="InterPro" id="IPR000907">
    <property type="entry name" value="LipOase"/>
</dbReference>
<dbReference type="InterPro" id="IPR036226">
    <property type="entry name" value="LipOase_C_sf"/>
</dbReference>
<evidence type="ECO:0000256" key="4">
    <source>
        <dbReference type="ARBA" id="ARBA00023002"/>
    </source>
</evidence>
<dbReference type="Gene3D" id="1.20.245.10">
    <property type="entry name" value="Lipoxygenase-1, Domain 5"/>
    <property type="match status" value="2"/>
</dbReference>
<dbReference type="PANTHER" id="PTHR11771">
    <property type="entry name" value="LIPOXYGENASE"/>
    <property type="match status" value="1"/>
</dbReference>
<keyword evidence="3" id="KW-0223">Dioxygenase</keyword>
<dbReference type="SUPFAM" id="SSF48484">
    <property type="entry name" value="Lipoxigenase"/>
    <property type="match status" value="1"/>
</dbReference>
<dbReference type="Gene3D" id="3.10.450.60">
    <property type="match status" value="1"/>
</dbReference>
<dbReference type="Pfam" id="PF00305">
    <property type="entry name" value="Lipoxygenase"/>
    <property type="match status" value="1"/>
</dbReference>
<proteinExistence type="predicted"/>
<keyword evidence="2" id="KW-0479">Metal-binding</keyword>
<dbReference type="AlphaFoldDB" id="A0A4Y7SL90"/>
<evidence type="ECO:0000256" key="1">
    <source>
        <dbReference type="ARBA" id="ARBA00021175"/>
    </source>
</evidence>
<dbReference type="GO" id="GO:0046872">
    <property type="term" value="F:metal ion binding"/>
    <property type="evidence" value="ECO:0007669"/>
    <property type="project" value="UniProtKB-KW"/>
</dbReference>
<protein>
    <recommendedName>
        <fullName evidence="1">Manganese lipoxygenase</fullName>
    </recommendedName>
</protein>
<evidence type="ECO:0000256" key="5">
    <source>
        <dbReference type="SAM" id="MobiDB-lite"/>
    </source>
</evidence>
<dbReference type="GO" id="GO:0043651">
    <property type="term" value="P:linoleic acid metabolic process"/>
    <property type="evidence" value="ECO:0007669"/>
    <property type="project" value="UniProtKB-ARBA"/>
</dbReference>
<reference evidence="7 8" key="1">
    <citation type="journal article" date="2019" name="Nat. Ecol. Evol.">
        <title>Megaphylogeny resolves global patterns of mushroom evolution.</title>
        <authorList>
            <person name="Varga T."/>
            <person name="Krizsan K."/>
            <person name="Foldi C."/>
            <person name="Dima B."/>
            <person name="Sanchez-Garcia M."/>
            <person name="Sanchez-Ramirez S."/>
            <person name="Szollosi G.J."/>
            <person name="Szarkandi J.G."/>
            <person name="Papp V."/>
            <person name="Albert L."/>
            <person name="Andreopoulos W."/>
            <person name="Angelini C."/>
            <person name="Antonin V."/>
            <person name="Barry K.W."/>
            <person name="Bougher N.L."/>
            <person name="Buchanan P."/>
            <person name="Buyck B."/>
            <person name="Bense V."/>
            <person name="Catcheside P."/>
            <person name="Chovatia M."/>
            <person name="Cooper J."/>
            <person name="Damon W."/>
            <person name="Desjardin D."/>
            <person name="Finy P."/>
            <person name="Geml J."/>
            <person name="Haridas S."/>
            <person name="Hughes K."/>
            <person name="Justo A."/>
            <person name="Karasinski D."/>
            <person name="Kautmanova I."/>
            <person name="Kiss B."/>
            <person name="Kocsube S."/>
            <person name="Kotiranta H."/>
            <person name="LaButti K.M."/>
            <person name="Lechner B.E."/>
            <person name="Liimatainen K."/>
            <person name="Lipzen A."/>
            <person name="Lukacs Z."/>
            <person name="Mihaltcheva S."/>
            <person name="Morgado L.N."/>
            <person name="Niskanen T."/>
            <person name="Noordeloos M.E."/>
            <person name="Ohm R.A."/>
            <person name="Ortiz-Santana B."/>
            <person name="Ovrebo C."/>
            <person name="Racz N."/>
            <person name="Riley R."/>
            <person name="Savchenko A."/>
            <person name="Shiryaev A."/>
            <person name="Soop K."/>
            <person name="Spirin V."/>
            <person name="Szebenyi C."/>
            <person name="Tomsovsky M."/>
            <person name="Tulloss R.E."/>
            <person name="Uehling J."/>
            <person name="Grigoriev I.V."/>
            <person name="Vagvolgyi C."/>
            <person name="Papp T."/>
            <person name="Martin F.M."/>
            <person name="Miettinen O."/>
            <person name="Hibbett D.S."/>
            <person name="Nagy L.G."/>
        </authorList>
    </citation>
    <scope>NUCLEOTIDE SEQUENCE [LARGE SCALE GENOMIC DNA]</scope>
    <source>
        <strain evidence="7 8">FP101781</strain>
    </source>
</reference>
<sequence length="620" mass="69009">MFSEPTPLTSASYMEHIVSTVDKYKDERNRIERMFDASPHLPDASLTPLGDTAQSDSRNLKQKRDLYQWSTEGGFPPYLKQIPRDEQVGIFKIFDVERVWAVTGGVPGEIYDFFSGLSDGKVTMDSIEKQYEDLHAAAVASGSSDIYTASNIGLRPDSDWYTDAVFGQQYLTGVNPTCLTQASSDWVSAFSQVASDQKNTSVQKILSTSPSPPLYVVDNSDYRHILGLGADATIISPSLFGHPAYGCASVTLFILSDSGKLHPLAVCLDYKGSLKAGMSVTIFNKRLTPDAKGVNEKTDWPWRYAKMCASVSDWARHELSVHLTETHLLEEALIVAAQRNFPDSHIVCQMLRPHWFKTLSLNFLARRTLVPIFINAIAPLQLDQVKTFVRQSYMNFDFTGRYVPTDLKSRGFDPSHLDDEIFHNSLYARNIHKCWDAIHTFVSDVLHGAYPDGDAGVLADTYIAGFCAEMRSQGGGQLPSFPIHSAINYLQQYYLSFVPNRPASLAAPLPTTLAQLQGYTEDSLIDSLPMSGVEDKTEWLFMAQVPYLLSSEVDPENSIEDYANSTKANKNPIIAKAGAQFANNIHALKALFDSYNQRFDDKVAPYHVLDPKLIAQSILM</sequence>
<evidence type="ECO:0000256" key="2">
    <source>
        <dbReference type="ARBA" id="ARBA00022723"/>
    </source>
</evidence>
<name>A0A4Y7SL90_COPMI</name>
<dbReference type="InterPro" id="IPR013819">
    <property type="entry name" value="LipOase_C"/>
</dbReference>
<evidence type="ECO:0000313" key="7">
    <source>
        <dbReference type="EMBL" id="TEB22491.1"/>
    </source>
</evidence>
<dbReference type="Proteomes" id="UP000298030">
    <property type="component" value="Unassembled WGS sequence"/>
</dbReference>
<evidence type="ECO:0000259" key="6">
    <source>
        <dbReference type="PROSITE" id="PS51393"/>
    </source>
</evidence>
<gene>
    <name evidence="7" type="ORF">FA13DRAFT_1778776</name>
</gene>
<accession>A0A4Y7SL90</accession>
<organism evidence="7 8">
    <name type="scientific">Coprinellus micaceus</name>
    <name type="common">Glistening ink-cap mushroom</name>
    <name type="synonym">Coprinus micaceus</name>
    <dbReference type="NCBI Taxonomy" id="71717"/>
    <lineage>
        <taxon>Eukaryota</taxon>
        <taxon>Fungi</taxon>
        <taxon>Dikarya</taxon>
        <taxon>Basidiomycota</taxon>
        <taxon>Agaricomycotina</taxon>
        <taxon>Agaricomycetes</taxon>
        <taxon>Agaricomycetidae</taxon>
        <taxon>Agaricales</taxon>
        <taxon>Agaricineae</taxon>
        <taxon>Psathyrellaceae</taxon>
        <taxon>Coprinellus</taxon>
    </lineage>
</organism>
<keyword evidence="4" id="KW-0560">Oxidoreductase</keyword>